<dbReference type="InterPro" id="IPR033749">
    <property type="entry name" value="Polyprenyl_synt_CS"/>
</dbReference>
<dbReference type="GO" id="GO:0008299">
    <property type="term" value="P:isoprenoid biosynthetic process"/>
    <property type="evidence" value="ECO:0007669"/>
    <property type="project" value="InterPro"/>
</dbReference>
<keyword evidence="5" id="KW-0460">Magnesium</keyword>
<organism evidence="6 7">
    <name type="scientific">Pinibacter aurantiacus</name>
    <dbReference type="NCBI Taxonomy" id="2851599"/>
    <lineage>
        <taxon>Bacteria</taxon>
        <taxon>Pseudomonadati</taxon>
        <taxon>Bacteroidota</taxon>
        <taxon>Chitinophagia</taxon>
        <taxon>Chitinophagales</taxon>
        <taxon>Chitinophagaceae</taxon>
        <taxon>Pinibacter</taxon>
    </lineage>
</organism>
<accession>A0A9E2W9V1</accession>
<evidence type="ECO:0000256" key="4">
    <source>
        <dbReference type="ARBA" id="ARBA00022723"/>
    </source>
</evidence>
<evidence type="ECO:0000256" key="3">
    <source>
        <dbReference type="ARBA" id="ARBA00022679"/>
    </source>
</evidence>
<protein>
    <submittedName>
        <fullName evidence="6">Polyprenyl synthetase family protein</fullName>
    </submittedName>
</protein>
<proteinExistence type="inferred from homology"/>
<evidence type="ECO:0000313" key="7">
    <source>
        <dbReference type="Proteomes" id="UP000812270"/>
    </source>
</evidence>
<dbReference type="PANTHER" id="PTHR12001">
    <property type="entry name" value="GERANYLGERANYL PYROPHOSPHATE SYNTHASE"/>
    <property type="match status" value="1"/>
</dbReference>
<dbReference type="RefSeq" id="WP_217795224.1">
    <property type="nucleotide sequence ID" value="NZ_JAHSPG010000018.1"/>
</dbReference>
<dbReference type="PROSITE" id="PS00444">
    <property type="entry name" value="POLYPRENYL_SYNTHASE_2"/>
    <property type="match status" value="1"/>
</dbReference>
<evidence type="ECO:0000256" key="1">
    <source>
        <dbReference type="ARBA" id="ARBA00001946"/>
    </source>
</evidence>
<dbReference type="PROSITE" id="PS00723">
    <property type="entry name" value="POLYPRENYL_SYNTHASE_1"/>
    <property type="match status" value="1"/>
</dbReference>
<dbReference type="EMBL" id="JAHSPG010000018">
    <property type="protein sequence ID" value="MBV4360646.1"/>
    <property type="molecule type" value="Genomic_DNA"/>
</dbReference>
<dbReference type="SFLD" id="SFLDS00005">
    <property type="entry name" value="Isoprenoid_Synthase_Type_I"/>
    <property type="match status" value="1"/>
</dbReference>
<dbReference type="CDD" id="cd00685">
    <property type="entry name" value="Trans_IPPS_HT"/>
    <property type="match status" value="1"/>
</dbReference>
<dbReference type="Pfam" id="PF00348">
    <property type="entry name" value="polyprenyl_synt"/>
    <property type="match status" value="1"/>
</dbReference>
<dbReference type="PANTHER" id="PTHR12001:SF85">
    <property type="entry name" value="SHORT CHAIN ISOPRENYL DIPHOSPHATE SYNTHASE"/>
    <property type="match status" value="1"/>
</dbReference>
<comment type="similarity">
    <text evidence="2">Belongs to the FPP/GGPP synthase family.</text>
</comment>
<name>A0A9E2W9V1_9BACT</name>
<gene>
    <name evidence="6" type="ORF">KTO63_26005</name>
</gene>
<evidence type="ECO:0000313" key="6">
    <source>
        <dbReference type="EMBL" id="MBV4360646.1"/>
    </source>
</evidence>
<evidence type="ECO:0000256" key="2">
    <source>
        <dbReference type="ARBA" id="ARBA00006706"/>
    </source>
</evidence>
<dbReference type="InterPro" id="IPR000092">
    <property type="entry name" value="Polyprenyl_synt"/>
</dbReference>
<keyword evidence="4" id="KW-0479">Metal-binding</keyword>
<dbReference type="GO" id="GO:0046872">
    <property type="term" value="F:metal ion binding"/>
    <property type="evidence" value="ECO:0007669"/>
    <property type="project" value="UniProtKB-KW"/>
</dbReference>
<dbReference type="SFLD" id="SFLDG01017">
    <property type="entry name" value="Polyprenyl_Transferase_Like"/>
    <property type="match status" value="1"/>
</dbReference>
<comment type="cofactor">
    <cofactor evidence="1">
        <name>Mg(2+)</name>
        <dbReference type="ChEBI" id="CHEBI:18420"/>
    </cofactor>
</comment>
<comment type="caution">
    <text evidence="6">The sequence shown here is derived from an EMBL/GenBank/DDBJ whole genome shotgun (WGS) entry which is preliminary data.</text>
</comment>
<sequence>MDKLIEEKFLSKLSRYRELSIDYLLKNIPDKEPKQYLYDLVTIYPKRAGKGFRPSLCIAACKIFGGSEEQAMNSAIALELYHNAFLVHDDVEDESDDRRGFPTLHTQYGVPIAVNVGDAMNVLSIRPLMNNLTTLGPDLTWQIFLEIEHMVTESVEGQALELGWRKDNICEMTEDDYLRMILKKTCWYTCIHPIRIGAIIGSEGKVKADVFNRFGYYIGAAFQIQDDLLNLEGDKEKYGKEICGDILEGKRTLMLIYLLNSVNKKEKKFLSSYLNKPRIERAADETEYIMDLMRKYKSIEKGRVAAKNLAGAGLKEFYTLFSAFPETEEKAFLENMILYMINRDK</sequence>
<dbReference type="Proteomes" id="UP000812270">
    <property type="component" value="Unassembled WGS sequence"/>
</dbReference>
<reference evidence="6" key="1">
    <citation type="submission" date="2021-06" db="EMBL/GenBank/DDBJ databases">
        <authorList>
            <person name="Huq M.A."/>
        </authorList>
    </citation>
    <scope>NUCLEOTIDE SEQUENCE</scope>
    <source>
        <strain evidence="6">MAH-26</strain>
    </source>
</reference>
<keyword evidence="3" id="KW-0808">Transferase</keyword>
<evidence type="ECO:0000256" key="5">
    <source>
        <dbReference type="ARBA" id="ARBA00022842"/>
    </source>
</evidence>
<keyword evidence="7" id="KW-1185">Reference proteome</keyword>
<dbReference type="GO" id="GO:0004659">
    <property type="term" value="F:prenyltransferase activity"/>
    <property type="evidence" value="ECO:0007669"/>
    <property type="project" value="InterPro"/>
</dbReference>
<dbReference type="AlphaFoldDB" id="A0A9E2W9V1"/>